<feature type="transmembrane region" description="Helical" evidence="9">
    <location>
        <begin position="209"/>
        <end position="228"/>
    </location>
</feature>
<evidence type="ECO:0000256" key="3">
    <source>
        <dbReference type="ARBA" id="ARBA00022475"/>
    </source>
</evidence>
<comment type="similarity">
    <text evidence="2">Belongs to the glutamate-gated ion channel (TC 1.A.10.1) family.</text>
</comment>
<name>A0A9J6BI24_POLVA</name>
<keyword evidence="7" id="KW-0675">Receptor</keyword>
<dbReference type="GO" id="GO:0050906">
    <property type="term" value="P:detection of stimulus involved in sensory perception"/>
    <property type="evidence" value="ECO:0007669"/>
    <property type="project" value="UniProtKB-ARBA"/>
</dbReference>
<keyword evidence="12" id="KW-1185">Reference proteome</keyword>
<sequence length="518" mass="61519">MNQNLLYRLPRMKNLRYDLSHVSEFQYFIFTNGNFIYVATLELYSVEYCAQRDFKFLGVFDKNTSSWKIQLKPYEKFSNFHGCELVFGKNRFVNDFFSYFEKKVIELENEILGLFNDLIQIMAKEFNFTIYYQIYHNDPRTGDFVMMELGGIQNKFPNVIFQSQPQLFMVIDDDKQITSQIYHQTRIFLVSPGPRYTMYEKLYLPFDNMIWILLIVTFFTAFIVILIVNKMSQNKKASIYGKNVQHAGLNVLGTFFGISQPRLPTNFFARTILINFIFFCLVIRTAYQGVLFEFMGQEMRRPTITKISDLWEQNFEVFYLTGTEYLIEQIEGHEKMNLKPVSEMDFAYIYEENVNNDFAKVAFYYNDIITKVSYIIKWPVLKEKDITFFFGLSFPLNHFFYPLTDKVLPWLHSAGIIEHSINFHSDYLQEKADPKIFEPEVLTLSALSYGFYIWLGTLTFSILVFFIEFIKGEIEKNRVIKRKIKFAKVHPVMSFAAAKKWPKMETMRKFYLLKESLN</sequence>
<keyword evidence="4 9" id="KW-0812">Transmembrane</keyword>
<feature type="transmembrane region" description="Helical" evidence="9">
    <location>
        <begin position="267"/>
        <end position="287"/>
    </location>
</feature>
<dbReference type="GO" id="GO:0005886">
    <property type="term" value="C:plasma membrane"/>
    <property type="evidence" value="ECO:0007669"/>
    <property type="project" value="UniProtKB-SubCell"/>
</dbReference>
<comment type="caution">
    <text evidence="11">The sequence shown here is derived from an EMBL/GenBank/DDBJ whole genome shotgun (WGS) entry which is preliminary data.</text>
</comment>
<dbReference type="Proteomes" id="UP001107558">
    <property type="component" value="Chromosome 4"/>
</dbReference>
<protein>
    <recommendedName>
        <fullName evidence="10">Ionotropic glutamate receptor C-terminal domain-containing protein</fullName>
    </recommendedName>
</protein>
<dbReference type="Pfam" id="PF00060">
    <property type="entry name" value="Lig_chan"/>
    <property type="match status" value="1"/>
</dbReference>
<evidence type="ECO:0000259" key="10">
    <source>
        <dbReference type="Pfam" id="PF00060"/>
    </source>
</evidence>
<feature type="domain" description="Ionotropic glutamate receptor C-terminal" evidence="10">
    <location>
        <begin position="209"/>
        <end position="454"/>
    </location>
</feature>
<evidence type="ECO:0000256" key="7">
    <source>
        <dbReference type="ARBA" id="ARBA00023170"/>
    </source>
</evidence>
<dbReference type="EMBL" id="JADBJN010000004">
    <property type="protein sequence ID" value="KAG5669477.1"/>
    <property type="molecule type" value="Genomic_DNA"/>
</dbReference>
<evidence type="ECO:0000313" key="12">
    <source>
        <dbReference type="Proteomes" id="UP001107558"/>
    </source>
</evidence>
<dbReference type="GO" id="GO:0015276">
    <property type="term" value="F:ligand-gated monoatomic ion channel activity"/>
    <property type="evidence" value="ECO:0007669"/>
    <property type="project" value="InterPro"/>
</dbReference>
<keyword evidence="6 9" id="KW-0472">Membrane</keyword>
<keyword evidence="5 9" id="KW-1133">Transmembrane helix</keyword>
<evidence type="ECO:0000256" key="5">
    <source>
        <dbReference type="ARBA" id="ARBA00022989"/>
    </source>
</evidence>
<evidence type="ECO:0000256" key="4">
    <source>
        <dbReference type="ARBA" id="ARBA00022692"/>
    </source>
</evidence>
<evidence type="ECO:0000313" key="11">
    <source>
        <dbReference type="EMBL" id="KAG5669477.1"/>
    </source>
</evidence>
<dbReference type="Gene3D" id="1.10.287.70">
    <property type="match status" value="1"/>
</dbReference>
<dbReference type="OrthoDB" id="8050636at2759"/>
<proteinExistence type="inferred from homology"/>
<evidence type="ECO:0000256" key="6">
    <source>
        <dbReference type="ARBA" id="ARBA00023136"/>
    </source>
</evidence>
<feature type="transmembrane region" description="Helical" evidence="9">
    <location>
        <begin position="451"/>
        <end position="470"/>
    </location>
</feature>
<dbReference type="InterPro" id="IPR001320">
    <property type="entry name" value="Iontro_rcpt_C"/>
</dbReference>
<dbReference type="PANTHER" id="PTHR42643">
    <property type="entry name" value="IONOTROPIC RECEPTOR 20A-RELATED"/>
    <property type="match status" value="1"/>
</dbReference>
<evidence type="ECO:0000256" key="9">
    <source>
        <dbReference type="SAM" id="Phobius"/>
    </source>
</evidence>
<dbReference type="AlphaFoldDB" id="A0A9J6BI24"/>
<organism evidence="11 12">
    <name type="scientific">Polypedilum vanderplanki</name>
    <name type="common">Sleeping chironomid midge</name>
    <dbReference type="NCBI Taxonomy" id="319348"/>
    <lineage>
        <taxon>Eukaryota</taxon>
        <taxon>Metazoa</taxon>
        <taxon>Ecdysozoa</taxon>
        <taxon>Arthropoda</taxon>
        <taxon>Hexapoda</taxon>
        <taxon>Insecta</taxon>
        <taxon>Pterygota</taxon>
        <taxon>Neoptera</taxon>
        <taxon>Endopterygota</taxon>
        <taxon>Diptera</taxon>
        <taxon>Nematocera</taxon>
        <taxon>Chironomoidea</taxon>
        <taxon>Chironomidae</taxon>
        <taxon>Chironominae</taxon>
        <taxon>Polypedilum</taxon>
        <taxon>Polypedilum</taxon>
    </lineage>
</organism>
<evidence type="ECO:0000256" key="1">
    <source>
        <dbReference type="ARBA" id="ARBA00004651"/>
    </source>
</evidence>
<reference evidence="11" key="1">
    <citation type="submission" date="2021-03" db="EMBL/GenBank/DDBJ databases">
        <title>Chromosome level genome of the anhydrobiotic midge Polypedilum vanderplanki.</title>
        <authorList>
            <person name="Yoshida Y."/>
            <person name="Kikawada T."/>
            <person name="Gusev O."/>
        </authorList>
    </citation>
    <scope>NUCLEOTIDE SEQUENCE</scope>
    <source>
        <strain evidence="11">NIAS01</strain>
        <tissue evidence="11">Whole body or cell culture</tissue>
    </source>
</reference>
<dbReference type="InterPro" id="IPR052192">
    <property type="entry name" value="Insect_Ionotropic_Sensory_Rcpt"/>
</dbReference>
<evidence type="ECO:0000256" key="8">
    <source>
        <dbReference type="ARBA" id="ARBA00023180"/>
    </source>
</evidence>
<keyword evidence="8" id="KW-0325">Glycoprotein</keyword>
<dbReference type="PANTHER" id="PTHR42643:SF30">
    <property type="entry name" value="IONOTROPIC RECEPTOR 40A-RELATED"/>
    <property type="match status" value="1"/>
</dbReference>
<evidence type="ECO:0000256" key="2">
    <source>
        <dbReference type="ARBA" id="ARBA00008685"/>
    </source>
</evidence>
<keyword evidence="3" id="KW-1003">Cell membrane</keyword>
<accession>A0A9J6BI24</accession>
<comment type="subcellular location">
    <subcellularLocation>
        <location evidence="1">Cell membrane</location>
        <topology evidence="1">Multi-pass membrane protein</topology>
    </subcellularLocation>
</comment>
<gene>
    <name evidence="11" type="ORF">PVAND_017364</name>
</gene>